<reference evidence="1" key="1">
    <citation type="journal article" date="2014" name="Int. J. Syst. Evol. Microbiol.">
        <title>Complete genome sequence of Corynebacterium casei LMG S-19264T (=DSM 44701T), isolated from a smear-ripened cheese.</title>
        <authorList>
            <consortium name="US DOE Joint Genome Institute (JGI-PGF)"/>
            <person name="Walter F."/>
            <person name="Albersmeier A."/>
            <person name="Kalinowski J."/>
            <person name="Ruckert C."/>
        </authorList>
    </citation>
    <scope>NUCLEOTIDE SEQUENCE</scope>
    <source>
        <strain evidence="1">CGMCC 1.12181</strain>
    </source>
</reference>
<dbReference type="Proteomes" id="UP000605253">
    <property type="component" value="Unassembled WGS sequence"/>
</dbReference>
<evidence type="ECO:0000313" key="1">
    <source>
        <dbReference type="EMBL" id="GGF86877.1"/>
    </source>
</evidence>
<protein>
    <submittedName>
        <fullName evidence="1">Uncharacterized protein</fullName>
    </submittedName>
</protein>
<accession>A0A917FIB6</accession>
<comment type="caution">
    <text evidence="1">The sequence shown here is derived from an EMBL/GenBank/DDBJ whole genome shotgun (WGS) entry which is preliminary data.</text>
</comment>
<name>A0A917FIB6_9GAMM</name>
<organism evidence="1 2">
    <name type="scientific">Marinicella pacifica</name>
    <dbReference type="NCBI Taxonomy" id="1171543"/>
    <lineage>
        <taxon>Bacteria</taxon>
        <taxon>Pseudomonadati</taxon>
        <taxon>Pseudomonadota</taxon>
        <taxon>Gammaproteobacteria</taxon>
        <taxon>Lysobacterales</taxon>
        <taxon>Marinicellaceae</taxon>
        <taxon>Marinicella</taxon>
    </lineage>
</organism>
<gene>
    <name evidence="1" type="ORF">GCM10011365_04920</name>
</gene>
<proteinExistence type="predicted"/>
<sequence>MNNKIIYNTLVILIFTLVINTEAVSQVDSSFTYQGELIHNGSPANGQYDINLDLVDGDLNPWGNTSVHQAVDVVNGVFSVNADFDIAAYDGYKDFTVTVSIRKTSEGPSGPFTTLGSHTVQAVPLATNLTNGGASTGEVLTFNGYQWTPSAPNLIWQENGGDTYYSDGEVGIGTSNPLAKLHVQSDDDTQDPLRVRVDNTTKFWVKKDGSSSFYGDTKQSSFSNGMMKFMVHAGCDSSPTIEKSYNGVTNSTTAPSIISTGGNGRCEISFPINITERYWQASAVYASDTGSPGLRSVSCRIGSGTTKLLCERYNAGTGNLSPGPIMVFIY</sequence>
<evidence type="ECO:0000313" key="2">
    <source>
        <dbReference type="Proteomes" id="UP000605253"/>
    </source>
</evidence>
<dbReference type="EMBL" id="BMEO01000002">
    <property type="protein sequence ID" value="GGF86877.1"/>
    <property type="molecule type" value="Genomic_DNA"/>
</dbReference>
<reference evidence="1" key="2">
    <citation type="submission" date="2020-09" db="EMBL/GenBank/DDBJ databases">
        <authorList>
            <person name="Sun Q."/>
            <person name="Zhou Y."/>
        </authorList>
    </citation>
    <scope>NUCLEOTIDE SEQUENCE</scope>
    <source>
        <strain evidence="1">CGMCC 1.12181</strain>
    </source>
</reference>
<keyword evidence="2" id="KW-1185">Reference proteome</keyword>
<dbReference type="AlphaFoldDB" id="A0A917FIB6"/>